<proteinExistence type="predicted"/>
<dbReference type="KEGG" id="agm:DCE93_12480"/>
<accession>A0A2S0WYU5</accession>
<feature type="compositionally biased region" description="Basic and acidic residues" evidence="1">
    <location>
        <begin position="1"/>
        <end position="15"/>
    </location>
</feature>
<evidence type="ECO:0000313" key="2">
    <source>
        <dbReference type="EMBL" id="AWB96364.1"/>
    </source>
</evidence>
<dbReference type="AlphaFoldDB" id="A0A2S0WYU5"/>
<gene>
    <name evidence="2" type="ORF">DCE93_12480</name>
</gene>
<feature type="region of interest" description="Disordered" evidence="1">
    <location>
        <begin position="1"/>
        <end position="72"/>
    </location>
</feature>
<dbReference type="Proteomes" id="UP000244729">
    <property type="component" value="Chromosome"/>
</dbReference>
<feature type="compositionally biased region" description="Acidic residues" evidence="1">
    <location>
        <begin position="50"/>
        <end position="61"/>
    </location>
</feature>
<evidence type="ECO:0000256" key="1">
    <source>
        <dbReference type="SAM" id="MobiDB-lite"/>
    </source>
</evidence>
<organism evidence="2 3">
    <name type="scientific">Agromyces badenianii</name>
    <dbReference type="NCBI Taxonomy" id="2080742"/>
    <lineage>
        <taxon>Bacteria</taxon>
        <taxon>Bacillati</taxon>
        <taxon>Actinomycetota</taxon>
        <taxon>Actinomycetes</taxon>
        <taxon>Micrococcales</taxon>
        <taxon>Microbacteriaceae</taxon>
        <taxon>Agromyces</taxon>
    </lineage>
</organism>
<evidence type="ECO:0000313" key="3">
    <source>
        <dbReference type="Proteomes" id="UP000244729"/>
    </source>
</evidence>
<dbReference type="EMBL" id="CP028913">
    <property type="protein sequence ID" value="AWB96364.1"/>
    <property type="molecule type" value="Genomic_DNA"/>
</dbReference>
<sequence length="72" mass="7863">MSDTTGRDTTGRDDRDFADDANEQQRLRAEHARELGVDPFFEGANITESDGPDLEGGDDLDTGGGHRTPRND</sequence>
<keyword evidence="3" id="KW-1185">Reference proteome</keyword>
<feature type="compositionally biased region" description="Basic and acidic residues" evidence="1">
    <location>
        <begin position="23"/>
        <end position="36"/>
    </location>
</feature>
<protein>
    <submittedName>
        <fullName evidence="2">Uncharacterized protein</fullName>
    </submittedName>
</protein>
<dbReference type="RefSeq" id="WP_108596161.1">
    <property type="nucleotide sequence ID" value="NZ_CP028913.1"/>
</dbReference>
<reference evidence="2 3" key="1">
    <citation type="submission" date="2018-04" db="EMBL/GenBank/DDBJ databases">
        <authorList>
            <person name="Li J."/>
        </authorList>
    </citation>
    <scope>NUCLEOTIDE SEQUENCE [LARGE SCALE GENOMIC DNA]</scope>
    <source>
        <strain evidence="3">30A</strain>
    </source>
</reference>
<name>A0A2S0WYU5_9MICO</name>